<feature type="domain" description="Glycosyltransferase 2-like" evidence="1">
    <location>
        <begin position="7"/>
        <end position="149"/>
    </location>
</feature>
<organism evidence="2 3">
    <name type="scientific">Rhizobium wuzhouense</name>
    <dbReference type="NCBI Taxonomy" id="1986026"/>
    <lineage>
        <taxon>Bacteria</taxon>
        <taxon>Pseudomonadati</taxon>
        <taxon>Pseudomonadota</taxon>
        <taxon>Alphaproteobacteria</taxon>
        <taxon>Hyphomicrobiales</taxon>
        <taxon>Rhizobiaceae</taxon>
        <taxon>Rhizobium/Agrobacterium group</taxon>
        <taxon>Rhizobium</taxon>
    </lineage>
</organism>
<dbReference type="Pfam" id="PF00535">
    <property type="entry name" value="Glycos_transf_2"/>
    <property type="match status" value="1"/>
</dbReference>
<sequence>MMAPLISIITPAYKAMAYIGETIRSVQAQSFTRWEMLIVEDGSPDDTAAVVKEFADTDPRIQLIRQANAGPAMARQKALDHARGRYIAFLDADDLWLPEKLSRQLAFMQAHDAVISFTAFRRITADGKGTGRLIHVPERLGYHDLLGNTAIATSTVLIDSSKSGPLAMTKTYYDDFVLWLGILKRGHVALGYDEDLMRYRVLEQSISRNKWRSVRMVWKTYRDVENLSIFRSAVAFGGYAWNAWWKYRGF</sequence>
<dbReference type="PANTHER" id="PTHR22916">
    <property type="entry name" value="GLYCOSYLTRANSFERASE"/>
    <property type="match status" value="1"/>
</dbReference>
<evidence type="ECO:0000313" key="2">
    <source>
        <dbReference type="EMBL" id="PYB77100.1"/>
    </source>
</evidence>
<evidence type="ECO:0000313" key="3">
    <source>
        <dbReference type="Proteomes" id="UP000247536"/>
    </source>
</evidence>
<evidence type="ECO:0000259" key="1">
    <source>
        <dbReference type="Pfam" id="PF00535"/>
    </source>
</evidence>
<accession>A0ABX5NV98</accession>
<gene>
    <name evidence="2" type="ORF">DMY87_01615</name>
</gene>
<dbReference type="EMBL" id="QJRY01000001">
    <property type="protein sequence ID" value="PYB77100.1"/>
    <property type="molecule type" value="Genomic_DNA"/>
</dbReference>
<dbReference type="SUPFAM" id="SSF53448">
    <property type="entry name" value="Nucleotide-diphospho-sugar transferases"/>
    <property type="match status" value="1"/>
</dbReference>
<dbReference type="InterPro" id="IPR029044">
    <property type="entry name" value="Nucleotide-diphossugar_trans"/>
</dbReference>
<name>A0ABX5NV98_9HYPH</name>
<dbReference type="Gene3D" id="3.90.550.10">
    <property type="entry name" value="Spore Coat Polysaccharide Biosynthesis Protein SpsA, Chain A"/>
    <property type="match status" value="1"/>
</dbReference>
<proteinExistence type="predicted"/>
<comment type="caution">
    <text evidence="2">The sequence shown here is derived from an EMBL/GenBank/DDBJ whole genome shotgun (WGS) entry which is preliminary data.</text>
</comment>
<reference evidence="2 3" key="1">
    <citation type="submission" date="2018-06" db="EMBL/GenBank/DDBJ databases">
        <title>Rhizobium wuzhouense sp. nov., isolated from roots of Oryza officinalis.</title>
        <authorList>
            <person name="Yuan T."/>
        </authorList>
    </citation>
    <scope>NUCLEOTIDE SEQUENCE [LARGE SCALE GENOMIC DNA]</scope>
    <source>
        <strain evidence="2 3">W44</strain>
    </source>
</reference>
<dbReference type="CDD" id="cd00761">
    <property type="entry name" value="Glyco_tranf_GTA_type"/>
    <property type="match status" value="1"/>
</dbReference>
<protein>
    <submittedName>
        <fullName evidence="2">Glycosyltransferase family 2 protein</fullName>
    </submittedName>
</protein>
<dbReference type="Proteomes" id="UP000247536">
    <property type="component" value="Unassembled WGS sequence"/>
</dbReference>
<dbReference type="InterPro" id="IPR001173">
    <property type="entry name" value="Glyco_trans_2-like"/>
</dbReference>
<dbReference type="PANTHER" id="PTHR22916:SF3">
    <property type="entry name" value="UDP-GLCNAC:BETAGAL BETA-1,3-N-ACETYLGLUCOSAMINYLTRANSFERASE-LIKE PROTEIN 1"/>
    <property type="match status" value="1"/>
</dbReference>
<keyword evidence="3" id="KW-1185">Reference proteome</keyword>